<proteinExistence type="inferred from homology"/>
<feature type="compositionally biased region" description="Polar residues" evidence="6">
    <location>
        <begin position="275"/>
        <end position="284"/>
    </location>
</feature>
<organism evidence="8 9">
    <name type="scientific">Knufia fluminis</name>
    <dbReference type="NCBI Taxonomy" id="191047"/>
    <lineage>
        <taxon>Eukaryota</taxon>
        <taxon>Fungi</taxon>
        <taxon>Dikarya</taxon>
        <taxon>Ascomycota</taxon>
        <taxon>Pezizomycotina</taxon>
        <taxon>Eurotiomycetes</taxon>
        <taxon>Chaetothyriomycetidae</taxon>
        <taxon>Chaetothyriales</taxon>
        <taxon>Trichomeriaceae</taxon>
        <taxon>Knufia</taxon>
    </lineage>
</organism>
<name>A0AAN8IAW5_9EURO</name>
<dbReference type="PANTHER" id="PTHR12264">
    <property type="entry name" value="TRANSCRIPTION INITIATION FACTOR TFIID SUBUNIT 12"/>
    <property type="match status" value="1"/>
</dbReference>
<keyword evidence="3" id="KW-0805">Transcription regulation</keyword>
<dbReference type="InterPro" id="IPR037794">
    <property type="entry name" value="TAF12"/>
</dbReference>
<feature type="compositionally biased region" description="Polar residues" evidence="6">
    <location>
        <begin position="55"/>
        <end position="64"/>
    </location>
</feature>
<comment type="caution">
    <text evidence="8">The sequence shown here is derived from an EMBL/GenBank/DDBJ whole genome shotgun (WGS) entry which is preliminary data.</text>
</comment>
<dbReference type="AlphaFoldDB" id="A0AAN8IAW5"/>
<feature type="compositionally biased region" description="Low complexity" evidence="6">
    <location>
        <begin position="285"/>
        <end position="321"/>
    </location>
</feature>
<feature type="compositionally biased region" description="Polar residues" evidence="6">
    <location>
        <begin position="323"/>
        <end position="339"/>
    </location>
</feature>
<dbReference type="SUPFAM" id="SSF47113">
    <property type="entry name" value="Histone-fold"/>
    <property type="match status" value="1"/>
</dbReference>
<feature type="compositionally biased region" description="Low complexity" evidence="6">
    <location>
        <begin position="352"/>
        <end position="365"/>
    </location>
</feature>
<dbReference type="GO" id="GO:0046982">
    <property type="term" value="F:protein heterodimerization activity"/>
    <property type="evidence" value="ECO:0007669"/>
    <property type="project" value="InterPro"/>
</dbReference>
<dbReference type="CDD" id="cd07981">
    <property type="entry name" value="HFD_TAF12"/>
    <property type="match status" value="1"/>
</dbReference>
<dbReference type="GO" id="GO:0051123">
    <property type="term" value="P:RNA polymerase II preinitiation complex assembly"/>
    <property type="evidence" value="ECO:0007669"/>
    <property type="project" value="TreeGrafter"/>
</dbReference>
<feature type="region of interest" description="Disordered" evidence="6">
    <location>
        <begin position="352"/>
        <end position="422"/>
    </location>
</feature>
<dbReference type="Gene3D" id="1.10.20.10">
    <property type="entry name" value="Histone, subunit A"/>
    <property type="match status" value="1"/>
</dbReference>
<evidence type="ECO:0000256" key="4">
    <source>
        <dbReference type="ARBA" id="ARBA00023163"/>
    </source>
</evidence>
<feature type="domain" description="Transcription initiation factor TFIID subunit 12" evidence="7">
    <location>
        <begin position="466"/>
        <end position="536"/>
    </location>
</feature>
<evidence type="ECO:0000313" key="9">
    <source>
        <dbReference type="Proteomes" id="UP001316803"/>
    </source>
</evidence>
<evidence type="ECO:0000256" key="1">
    <source>
        <dbReference type="ARBA" id="ARBA00004123"/>
    </source>
</evidence>
<dbReference type="Pfam" id="PF03847">
    <property type="entry name" value="TFIID_20kDa"/>
    <property type="match status" value="1"/>
</dbReference>
<feature type="compositionally biased region" description="Polar residues" evidence="6">
    <location>
        <begin position="210"/>
        <end position="226"/>
    </location>
</feature>
<comment type="subcellular location">
    <subcellularLocation>
        <location evidence="1">Nucleus</location>
    </subcellularLocation>
</comment>
<feature type="region of interest" description="Disordered" evidence="6">
    <location>
        <begin position="247"/>
        <end position="339"/>
    </location>
</feature>
<evidence type="ECO:0000256" key="2">
    <source>
        <dbReference type="ARBA" id="ARBA00007530"/>
    </source>
</evidence>
<comment type="similarity">
    <text evidence="2">Belongs to the TAF12 family.</text>
</comment>
<evidence type="ECO:0000256" key="3">
    <source>
        <dbReference type="ARBA" id="ARBA00023015"/>
    </source>
</evidence>
<dbReference type="Proteomes" id="UP001316803">
    <property type="component" value="Unassembled WGS sequence"/>
</dbReference>
<protein>
    <submittedName>
        <fullName evidence="8">Transcription initiation factor TFIID subunit 12</fullName>
    </submittedName>
</protein>
<evidence type="ECO:0000256" key="5">
    <source>
        <dbReference type="ARBA" id="ARBA00023242"/>
    </source>
</evidence>
<dbReference type="InterPro" id="IPR003228">
    <property type="entry name" value="TFIID_TAF12_dom"/>
</dbReference>
<dbReference type="GO" id="GO:0000124">
    <property type="term" value="C:SAGA complex"/>
    <property type="evidence" value="ECO:0007669"/>
    <property type="project" value="InterPro"/>
</dbReference>
<feature type="compositionally biased region" description="Low complexity" evidence="6">
    <location>
        <begin position="90"/>
        <end position="146"/>
    </location>
</feature>
<keyword evidence="5" id="KW-0539">Nucleus</keyword>
<keyword evidence="9" id="KW-1185">Reference proteome</keyword>
<dbReference type="EMBL" id="JAKLMC020000003">
    <property type="protein sequence ID" value="KAK5957276.1"/>
    <property type="molecule type" value="Genomic_DNA"/>
</dbReference>
<evidence type="ECO:0000256" key="6">
    <source>
        <dbReference type="SAM" id="MobiDB-lite"/>
    </source>
</evidence>
<gene>
    <name evidence="8" type="primary">TAF12</name>
    <name evidence="8" type="ORF">OHC33_001648</name>
</gene>
<dbReference type="InterPro" id="IPR009072">
    <property type="entry name" value="Histone-fold"/>
</dbReference>
<keyword evidence="4" id="KW-0804">Transcription</keyword>
<evidence type="ECO:0000313" key="8">
    <source>
        <dbReference type="EMBL" id="KAK5957276.1"/>
    </source>
</evidence>
<feature type="compositionally biased region" description="Low complexity" evidence="6">
    <location>
        <begin position="1"/>
        <end position="16"/>
    </location>
</feature>
<feature type="region of interest" description="Disordered" evidence="6">
    <location>
        <begin position="89"/>
        <end position="146"/>
    </location>
</feature>
<dbReference type="PANTHER" id="PTHR12264:SF21">
    <property type="entry name" value="TRANSCRIPTION INITIATION FACTOR TFIID SUBUNIT 12"/>
    <property type="match status" value="1"/>
</dbReference>
<feature type="region of interest" description="Disordered" evidence="6">
    <location>
        <begin position="198"/>
        <end position="226"/>
    </location>
</feature>
<dbReference type="GO" id="GO:0005669">
    <property type="term" value="C:transcription factor TFIID complex"/>
    <property type="evidence" value="ECO:0007669"/>
    <property type="project" value="InterPro"/>
</dbReference>
<reference evidence="8 9" key="1">
    <citation type="submission" date="2022-12" db="EMBL/GenBank/DDBJ databases">
        <title>Genomic features and morphological characterization of a novel Knufia sp. strain isolated from spacecraft assembly facility.</title>
        <authorList>
            <person name="Teixeira M."/>
            <person name="Chander A.M."/>
            <person name="Stajich J.E."/>
            <person name="Venkateswaran K."/>
        </authorList>
    </citation>
    <scope>NUCLEOTIDE SEQUENCE [LARGE SCALE GENOMIC DNA]</scope>
    <source>
        <strain evidence="8 9">FJI-L2-BK-P2</strain>
    </source>
</reference>
<feature type="compositionally biased region" description="Low complexity" evidence="6">
    <location>
        <begin position="253"/>
        <end position="274"/>
    </location>
</feature>
<dbReference type="GO" id="GO:0017025">
    <property type="term" value="F:TBP-class protein binding"/>
    <property type="evidence" value="ECO:0007669"/>
    <property type="project" value="TreeGrafter"/>
</dbReference>
<dbReference type="GO" id="GO:0003677">
    <property type="term" value="F:DNA binding"/>
    <property type="evidence" value="ECO:0007669"/>
    <property type="project" value="TreeGrafter"/>
</dbReference>
<feature type="region of interest" description="Disordered" evidence="6">
    <location>
        <begin position="1"/>
        <end position="67"/>
    </location>
</feature>
<accession>A0AAN8IAW5</accession>
<evidence type="ECO:0000259" key="7">
    <source>
        <dbReference type="Pfam" id="PF03847"/>
    </source>
</evidence>
<sequence>MDGAPGQAQAPAQPRPANHPLQNLIRPEQVQRLPHLNPQQKSQTEQRVKTYWEYINNNQHNQNDPGYVKASQDLAKLSNTLMQGMKAFNQQRAAAAQRERAAQQMASQQANAQPNVQPTPNQQSQNQPQPNGQPQAQSQSSSGSVTFSQLLPDVQARVNTQQFFYPPAMTEGTRPAEQWLQEAKARFGQAIQRAQMAKSKRNELQRAANARTQGGNPLTPEETTGLQAKLQQCDKAIRESQNFMEKFKEQQEQFRSARPQQQQQRYPQPGGPSQAVNENAGASENQPQGAQMQQNAQGPQAHSIATAQAAARANAASAGSAPVQGTPQSAGVTTGPQQTPIDQAQIQTPFNASSAMMSQPSQSRPNTAAGPQSAVHPSANIQASHAHPQSAVNTHPLNPINGMKTNPPSIPKNLQIPDPTPVQMPPARPTLNGGANVGFSGQLAQPAITTFPGYVLEHSEDGHLLSKKKLNDLVREVLGPNSEDQLTAEAEEICLGLVDDFIDDLLVSSCRLAKLRGAQSLEAKDVQVILERQYNIRVPGFSTDEIRTVRKNQPAAGWAHKVGAVQAAKLMNGSGSGAAVASGGAGAGTANGGS</sequence>